<dbReference type="Proteomes" id="UP000241690">
    <property type="component" value="Unassembled WGS sequence"/>
</dbReference>
<protein>
    <submittedName>
        <fullName evidence="1">Uncharacterized protein</fullName>
    </submittedName>
</protein>
<keyword evidence="2" id="KW-1185">Reference proteome</keyword>
<sequence length="276" mass="31415">MSATDNSISSVNDKQPPTTFSTLDNLFDELETTTSQCLVVDHVSRQTYENICAERAERRRRYRFFLYLGEIQNLIITMPNPCHGAASRHLECVLARKINAMGLSGEWLHEGSITYLERFDGDLLSSGEANLAGRPSFLRPSILHDWPTIVVDFGPSNSMPLLRKKASWWFRASRHDVKVVLLFEVNTSTGDITIEQWRAGPLRVQKIAIKRVIDASGTIPVASYEVFRGPLWLNFRNLFLRPPRRDSGEMDVVINNNELQRLAKATWRAERLIGEA</sequence>
<organism evidence="1 2">
    <name type="scientific">Trichoderma harzianum CBS 226.95</name>
    <dbReference type="NCBI Taxonomy" id="983964"/>
    <lineage>
        <taxon>Eukaryota</taxon>
        <taxon>Fungi</taxon>
        <taxon>Dikarya</taxon>
        <taxon>Ascomycota</taxon>
        <taxon>Pezizomycotina</taxon>
        <taxon>Sordariomycetes</taxon>
        <taxon>Hypocreomycetidae</taxon>
        <taxon>Hypocreales</taxon>
        <taxon>Hypocreaceae</taxon>
        <taxon>Trichoderma</taxon>
    </lineage>
</organism>
<dbReference type="EMBL" id="KZ679677">
    <property type="protein sequence ID" value="PTB57915.1"/>
    <property type="molecule type" value="Genomic_DNA"/>
</dbReference>
<proteinExistence type="predicted"/>
<evidence type="ECO:0000313" key="2">
    <source>
        <dbReference type="Proteomes" id="UP000241690"/>
    </source>
</evidence>
<reference evidence="1 2" key="1">
    <citation type="submission" date="2016-07" db="EMBL/GenBank/DDBJ databases">
        <title>Multiple horizontal gene transfer events from other fungi enriched the ability of initially mycotrophic Trichoderma (Ascomycota) to feed on dead plant biomass.</title>
        <authorList>
            <consortium name="DOE Joint Genome Institute"/>
            <person name="Aerts A."/>
            <person name="Atanasova L."/>
            <person name="Chenthamara K."/>
            <person name="Zhang J."/>
            <person name="Grujic M."/>
            <person name="Henrissat B."/>
            <person name="Kuo A."/>
            <person name="Salamov A."/>
            <person name="Lipzen A."/>
            <person name="Labutti K."/>
            <person name="Barry K."/>
            <person name="Miao Y."/>
            <person name="Rahimi M.J."/>
            <person name="Shen Q."/>
            <person name="Grigoriev I.V."/>
            <person name="Kubicek C.P."/>
            <person name="Druzhinina I.S."/>
        </authorList>
    </citation>
    <scope>NUCLEOTIDE SEQUENCE [LARGE SCALE GENOMIC DNA]</scope>
    <source>
        <strain evidence="1 2">CBS 226.95</strain>
    </source>
</reference>
<evidence type="ECO:0000313" key="1">
    <source>
        <dbReference type="EMBL" id="PTB57915.1"/>
    </source>
</evidence>
<dbReference type="GeneID" id="36620289"/>
<accession>A0A2T4ALF0</accession>
<dbReference type="RefSeq" id="XP_024777592.1">
    <property type="nucleotide sequence ID" value="XM_024911730.1"/>
</dbReference>
<name>A0A2T4ALF0_TRIHA</name>
<dbReference type="AlphaFoldDB" id="A0A2T4ALF0"/>
<gene>
    <name evidence="1" type="ORF">M431DRAFT_109841</name>
</gene>